<dbReference type="Pfam" id="PF00155">
    <property type="entry name" value="Aminotran_1_2"/>
    <property type="match status" value="1"/>
</dbReference>
<evidence type="ECO:0000256" key="6">
    <source>
        <dbReference type="HAMAP-Rule" id="MF_01513"/>
    </source>
</evidence>
<dbReference type="NCBIfam" id="TIGR01141">
    <property type="entry name" value="hisC"/>
    <property type="match status" value="1"/>
</dbReference>
<feature type="region of interest" description="Disordered" evidence="7">
    <location>
        <begin position="50"/>
        <end position="69"/>
    </location>
</feature>
<dbReference type="PANTHER" id="PTHR43643:SF3">
    <property type="entry name" value="HISTIDINOL-PHOSPHATE AMINOTRANSFERASE"/>
    <property type="match status" value="1"/>
</dbReference>
<sequence length="401" mass="43571">MAELIRIGLRRPHDVARDAVSGRGVRQSDLPVEQRRTSTMSRRDVVRSLPPYKQGAAEGPDAVKLSSNENPYPPLPSVVAEIEKELGSYNRYPSMGAVEIRTAIAERFGVTTDQVAVGAGSVEVATQLVHATAGLGDEVIFAWRSFEAYPIITVVGGATPVRVLLTADLHHDLDAMAAAITDRTRLILLCTPNNPTGTTLHTDEVERFLARVPEDVIVAIDEAYIHFNRDAESVSGLEMMRRHPNVVNLQTFSKAYGLAGLRIGFSISSVEIAEDLRRVATPFAVSDLAQKAALASLAHEDELEERVAKIVAERSRVTAELRSQGWPVTDSQANFVWLSTGDDTARIDEVLRSHGVFARCWQSEGIRLSIGSPEENDRCLAAFALARVGGGNSPFARAGAR</sequence>
<name>K7SF95_ACIA4</name>
<dbReference type="Proteomes" id="UP000000214">
    <property type="component" value="Chromosome"/>
</dbReference>
<reference evidence="9 10" key="1">
    <citation type="journal article" date="2012" name="BMC Genomics">
        <title>The genome sequence of Propionibacterium acidipropionici provides insights into its biotechnological and industrial potential.</title>
        <authorList>
            <person name="Parizzi L.P."/>
            <person name="Grassi M.C."/>
            <person name="Llerena L.A."/>
            <person name="Carazzolle M.F."/>
            <person name="Queiroz V.L."/>
            <person name="Lunardi I."/>
            <person name="Zeidler A.F."/>
            <person name="Teixeira P.J."/>
            <person name="Mieczkowski P."/>
            <person name="Rincones J."/>
            <person name="Pereira G.A."/>
        </authorList>
    </citation>
    <scope>NUCLEOTIDE SEQUENCE [LARGE SCALE GENOMIC DNA]</scope>
    <source>
        <strain evidence="10">ATCC 4875 / DSM 20272 / JCM 6432 / NBRC 12425 / NCIMB 8070</strain>
    </source>
</reference>
<dbReference type="PROSITE" id="PS00599">
    <property type="entry name" value="AA_TRANSFER_CLASS_2"/>
    <property type="match status" value="1"/>
</dbReference>
<evidence type="ECO:0000313" key="10">
    <source>
        <dbReference type="Proteomes" id="UP000000214"/>
    </source>
</evidence>
<organism evidence="9 10">
    <name type="scientific">Acidipropionibacterium acidipropionici (strain ATCC 4875 / DSM 20272 / JCM 6432 / NBRC 12425 / NCIMB 8070 / 4)</name>
    <name type="common">Propionibacterium acidipropionici</name>
    <dbReference type="NCBI Taxonomy" id="1171373"/>
    <lineage>
        <taxon>Bacteria</taxon>
        <taxon>Bacillati</taxon>
        <taxon>Actinomycetota</taxon>
        <taxon>Actinomycetes</taxon>
        <taxon>Propionibacteriales</taxon>
        <taxon>Propionibacteriaceae</taxon>
        <taxon>Acidipropionibacterium</taxon>
    </lineage>
</organism>
<dbReference type="InterPro" id="IPR015424">
    <property type="entry name" value="PyrdxlP-dep_Trfase"/>
</dbReference>
<keyword evidence="5 6" id="KW-0663">Pyridoxal phosphate</keyword>
<evidence type="ECO:0000256" key="5">
    <source>
        <dbReference type="ARBA" id="ARBA00022898"/>
    </source>
</evidence>
<evidence type="ECO:0000256" key="1">
    <source>
        <dbReference type="ARBA" id="ARBA00001933"/>
    </source>
</evidence>
<evidence type="ECO:0000256" key="7">
    <source>
        <dbReference type="SAM" id="MobiDB-lite"/>
    </source>
</evidence>
<dbReference type="InterPro" id="IPR024892">
    <property type="entry name" value="ArAT"/>
</dbReference>
<dbReference type="InterPro" id="IPR004839">
    <property type="entry name" value="Aminotransferase_I/II_large"/>
</dbReference>
<comment type="similarity">
    <text evidence="6">Belongs to the class-II pyridoxal-phosphate-dependent aminotransferase family.</text>
</comment>
<dbReference type="Gene3D" id="3.90.1150.10">
    <property type="entry name" value="Aspartate Aminotransferase, domain 1"/>
    <property type="match status" value="1"/>
</dbReference>
<dbReference type="PATRIC" id="fig|1171373.8.peg.108"/>
<proteinExistence type="inferred from homology"/>
<comment type="cofactor">
    <cofactor evidence="1 6">
        <name>pyridoxal 5'-phosphate</name>
        <dbReference type="ChEBI" id="CHEBI:597326"/>
    </cofactor>
</comment>
<evidence type="ECO:0000256" key="2">
    <source>
        <dbReference type="ARBA" id="ARBA00011738"/>
    </source>
</evidence>
<keyword evidence="4 6" id="KW-0808">Transferase</keyword>
<accession>K7SF95</accession>
<dbReference type="GO" id="GO:0030170">
    <property type="term" value="F:pyridoxal phosphate binding"/>
    <property type="evidence" value="ECO:0007669"/>
    <property type="project" value="UniProtKB-UniRule"/>
</dbReference>
<comment type="subunit">
    <text evidence="2 6">Homodimer.</text>
</comment>
<comment type="catalytic activity">
    <reaction evidence="6">
        <text>an aromatic L-alpha-amino acid + 2-oxoglutarate = an aromatic oxo-acid + L-glutamate</text>
        <dbReference type="Rhea" id="RHEA:17533"/>
        <dbReference type="ChEBI" id="CHEBI:16810"/>
        <dbReference type="ChEBI" id="CHEBI:29985"/>
        <dbReference type="ChEBI" id="CHEBI:73309"/>
        <dbReference type="ChEBI" id="CHEBI:84824"/>
        <dbReference type="EC" id="2.6.1.57"/>
    </reaction>
</comment>
<dbReference type="CDD" id="cd00609">
    <property type="entry name" value="AAT_like"/>
    <property type="match status" value="1"/>
</dbReference>
<comment type="function">
    <text evidence="6">Aminotransferase that catalyzes the conversion of aromatic amino acids and 2-oxoglutarate into corresponding aromatic oxo acids and L-glutamate.</text>
</comment>
<dbReference type="SUPFAM" id="SSF53383">
    <property type="entry name" value="PLP-dependent transferases"/>
    <property type="match status" value="1"/>
</dbReference>
<dbReference type="PANTHER" id="PTHR43643">
    <property type="entry name" value="HISTIDINOL-PHOSPHATE AMINOTRANSFERASE 2"/>
    <property type="match status" value="1"/>
</dbReference>
<evidence type="ECO:0000256" key="4">
    <source>
        <dbReference type="ARBA" id="ARBA00022679"/>
    </source>
</evidence>
<dbReference type="GO" id="GO:0004400">
    <property type="term" value="F:histidinol-phosphate transaminase activity"/>
    <property type="evidence" value="ECO:0007669"/>
    <property type="project" value="InterPro"/>
</dbReference>
<dbReference type="AlphaFoldDB" id="K7SF95"/>
<dbReference type="InterPro" id="IPR050106">
    <property type="entry name" value="HistidinolP_aminotransfase"/>
</dbReference>
<dbReference type="GO" id="GO:0000105">
    <property type="term" value="P:L-histidine biosynthetic process"/>
    <property type="evidence" value="ECO:0007669"/>
    <property type="project" value="InterPro"/>
</dbReference>
<dbReference type="eggNOG" id="COG0079">
    <property type="taxonomic scope" value="Bacteria"/>
</dbReference>
<dbReference type="InterPro" id="IPR015421">
    <property type="entry name" value="PyrdxlP-dep_Trfase_major"/>
</dbReference>
<dbReference type="InterPro" id="IPR005861">
    <property type="entry name" value="HisP_aminotrans"/>
</dbReference>
<dbReference type="InterPro" id="IPR015422">
    <property type="entry name" value="PyrdxlP-dep_Trfase_small"/>
</dbReference>
<dbReference type="EMBL" id="CP003493">
    <property type="protein sequence ID" value="AFV87960.1"/>
    <property type="molecule type" value="Genomic_DNA"/>
</dbReference>
<protein>
    <recommendedName>
        <fullName evidence="6">Aromatic amino acid aminotransferase</fullName>
        <shortName evidence="6">ArAT</shortName>
        <ecNumber evidence="6">2.6.1.57</ecNumber>
    </recommendedName>
</protein>
<feature type="compositionally biased region" description="Basic and acidic residues" evidence="7">
    <location>
        <begin position="32"/>
        <end position="42"/>
    </location>
</feature>
<dbReference type="HAMAP" id="MF_01023">
    <property type="entry name" value="HisC_aminotrans_2"/>
    <property type="match status" value="1"/>
</dbReference>
<dbReference type="GO" id="GO:0008793">
    <property type="term" value="F:aromatic-amino-acid transaminase activity"/>
    <property type="evidence" value="ECO:0007669"/>
    <property type="project" value="UniProtKB-UniRule"/>
</dbReference>
<evidence type="ECO:0000256" key="3">
    <source>
        <dbReference type="ARBA" id="ARBA00022576"/>
    </source>
</evidence>
<dbReference type="HAMAP" id="MF_01513">
    <property type="entry name" value="Phe_aminotrans_2"/>
    <property type="match status" value="1"/>
</dbReference>
<feature type="region of interest" description="Disordered" evidence="7">
    <location>
        <begin position="22"/>
        <end position="42"/>
    </location>
</feature>
<dbReference type="EC" id="2.6.1.57" evidence="6"/>
<feature type="modified residue" description="N6-(pyridoxal phosphate)lysine" evidence="6">
    <location>
        <position position="254"/>
    </location>
</feature>
<dbReference type="NCBIfam" id="NF002878">
    <property type="entry name" value="PRK03321.1"/>
    <property type="match status" value="1"/>
</dbReference>
<gene>
    <name evidence="6" type="primary">pat</name>
    <name evidence="9" type="ordered locus">PACID_01090</name>
</gene>
<evidence type="ECO:0000259" key="8">
    <source>
        <dbReference type="Pfam" id="PF00155"/>
    </source>
</evidence>
<feature type="domain" description="Aminotransferase class I/classII large" evidence="8">
    <location>
        <begin position="61"/>
        <end position="382"/>
    </location>
</feature>
<dbReference type="Gene3D" id="3.40.640.10">
    <property type="entry name" value="Type I PLP-dependent aspartate aminotransferase-like (Major domain)"/>
    <property type="match status" value="1"/>
</dbReference>
<dbReference type="InterPro" id="IPR001917">
    <property type="entry name" value="Aminotrans_II_pyridoxalP_BS"/>
</dbReference>
<dbReference type="HOGENOM" id="CLU_017584_3_3_11"/>
<dbReference type="STRING" id="1171373.PACID_01090"/>
<dbReference type="KEGG" id="pbo:PACID_01090"/>
<keyword evidence="3 6" id="KW-0032">Aminotransferase</keyword>
<evidence type="ECO:0000313" key="9">
    <source>
        <dbReference type="EMBL" id="AFV87960.1"/>
    </source>
</evidence>